<keyword evidence="3" id="KW-0548">Nucleotidyltransferase</keyword>
<evidence type="ECO:0000256" key="6">
    <source>
        <dbReference type="ARBA" id="ARBA00034754"/>
    </source>
</evidence>
<dbReference type="AlphaFoldDB" id="A0A6J6B0K4"/>
<dbReference type="SUPFAM" id="SSF48019">
    <property type="entry name" value="post-AAA+ oligomerization domain-like"/>
    <property type="match status" value="1"/>
</dbReference>
<dbReference type="PANTHER" id="PTHR34388">
    <property type="entry name" value="DNA POLYMERASE III SUBUNIT DELTA"/>
    <property type="match status" value="1"/>
</dbReference>
<evidence type="ECO:0000256" key="4">
    <source>
        <dbReference type="ARBA" id="ARBA00022705"/>
    </source>
</evidence>
<organism evidence="9">
    <name type="scientific">freshwater metagenome</name>
    <dbReference type="NCBI Taxonomy" id="449393"/>
    <lineage>
        <taxon>unclassified sequences</taxon>
        <taxon>metagenomes</taxon>
        <taxon>ecological metagenomes</taxon>
    </lineage>
</organism>
<dbReference type="InterPro" id="IPR048466">
    <property type="entry name" value="DNA_pol3_delta-like_C"/>
</dbReference>
<evidence type="ECO:0000256" key="3">
    <source>
        <dbReference type="ARBA" id="ARBA00022695"/>
    </source>
</evidence>
<gene>
    <name evidence="9" type="ORF">UFOPK1413_00242</name>
</gene>
<comment type="similarity">
    <text evidence="6">Belongs to the DNA polymerase HolA subunit family.</text>
</comment>
<protein>
    <recommendedName>
        <fullName evidence="1">DNA-directed DNA polymerase</fullName>
        <ecNumber evidence="1">2.7.7.7</ecNumber>
    </recommendedName>
</protein>
<dbReference type="InterPro" id="IPR005790">
    <property type="entry name" value="DNA_polIII_delta"/>
</dbReference>
<dbReference type="GO" id="GO:0003677">
    <property type="term" value="F:DNA binding"/>
    <property type="evidence" value="ECO:0007669"/>
    <property type="project" value="InterPro"/>
</dbReference>
<reference evidence="9" key="1">
    <citation type="submission" date="2020-05" db="EMBL/GenBank/DDBJ databases">
        <authorList>
            <person name="Chiriac C."/>
            <person name="Salcher M."/>
            <person name="Ghai R."/>
            <person name="Kavagutti S V."/>
        </authorList>
    </citation>
    <scope>NUCLEOTIDE SEQUENCE</scope>
</reference>
<keyword evidence="5" id="KW-0239">DNA-directed DNA polymerase</keyword>
<name>A0A6J6B0K4_9ZZZZ</name>
<evidence type="ECO:0000256" key="1">
    <source>
        <dbReference type="ARBA" id="ARBA00012417"/>
    </source>
</evidence>
<keyword evidence="4" id="KW-0235">DNA replication</keyword>
<proteinExistence type="inferred from homology"/>
<evidence type="ECO:0000259" key="8">
    <source>
        <dbReference type="Pfam" id="PF21694"/>
    </source>
</evidence>
<dbReference type="PANTHER" id="PTHR34388:SF1">
    <property type="entry name" value="DNA POLYMERASE III SUBUNIT DELTA"/>
    <property type="match status" value="1"/>
</dbReference>
<dbReference type="GO" id="GO:0009360">
    <property type="term" value="C:DNA polymerase III complex"/>
    <property type="evidence" value="ECO:0007669"/>
    <property type="project" value="TreeGrafter"/>
</dbReference>
<dbReference type="InterPro" id="IPR027417">
    <property type="entry name" value="P-loop_NTPase"/>
</dbReference>
<dbReference type="EC" id="2.7.7.7" evidence="1"/>
<evidence type="ECO:0000256" key="5">
    <source>
        <dbReference type="ARBA" id="ARBA00022932"/>
    </source>
</evidence>
<dbReference type="Pfam" id="PF21694">
    <property type="entry name" value="DNA_pol3_delta_C"/>
    <property type="match status" value="1"/>
</dbReference>
<evidence type="ECO:0000256" key="7">
    <source>
        <dbReference type="ARBA" id="ARBA00049244"/>
    </source>
</evidence>
<dbReference type="GO" id="GO:0003887">
    <property type="term" value="F:DNA-directed DNA polymerase activity"/>
    <property type="evidence" value="ECO:0007669"/>
    <property type="project" value="UniProtKB-KW"/>
</dbReference>
<dbReference type="Gene3D" id="3.40.50.300">
    <property type="entry name" value="P-loop containing nucleotide triphosphate hydrolases"/>
    <property type="match status" value="1"/>
</dbReference>
<evidence type="ECO:0000256" key="2">
    <source>
        <dbReference type="ARBA" id="ARBA00022679"/>
    </source>
</evidence>
<dbReference type="GO" id="GO:0006261">
    <property type="term" value="P:DNA-templated DNA replication"/>
    <property type="evidence" value="ECO:0007669"/>
    <property type="project" value="TreeGrafter"/>
</dbReference>
<dbReference type="EMBL" id="CAEZSG010000021">
    <property type="protein sequence ID" value="CAB4532690.1"/>
    <property type="molecule type" value="Genomic_DNA"/>
</dbReference>
<dbReference type="SUPFAM" id="SSF52540">
    <property type="entry name" value="P-loop containing nucleoside triphosphate hydrolases"/>
    <property type="match status" value="1"/>
</dbReference>
<dbReference type="NCBIfam" id="TIGR01128">
    <property type="entry name" value="holA"/>
    <property type="match status" value="1"/>
</dbReference>
<dbReference type="Gene3D" id="1.20.272.10">
    <property type="match status" value="1"/>
</dbReference>
<accession>A0A6J6B0K4</accession>
<sequence>MSKTEVVPWHGMREAPIVLVTGSESYLADRVFRELRDRVRIAQPQLEVTDLDAAYYAVGTLLDVASPSLFGEPRMIRIANGESGGDDFVADIQSYLDVIADDVIVIVRHGGGNRGKKLLDTLRAHPTTLEVECAEIKKEADRAQFASAEFNRLGVKADRAAVGALVEAFAGDLAELAAACEQIASDALGKSITKEFVDTYYEGREEVTSFAVADMAIDGNRAEALRLLRHAIQSGVDPVPLIAAFAAKLRQLAKVGGYTGSPSNAAKDLGMPPWMIDKSRSALRKWTGPTLGRAILVVAEADSMVKGAGRDPEFAVERMVDRVASRS</sequence>
<dbReference type="InterPro" id="IPR008921">
    <property type="entry name" value="DNA_pol3_clamp-load_cplx_C"/>
</dbReference>
<evidence type="ECO:0000313" key="9">
    <source>
        <dbReference type="EMBL" id="CAB4532690.1"/>
    </source>
</evidence>
<comment type="catalytic activity">
    <reaction evidence="7">
        <text>DNA(n) + a 2'-deoxyribonucleoside 5'-triphosphate = DNA(n+1) + diphosphate</text>
        <dbReference type="Rhea" id="RHEA:22508"/>
        <dbReference type="Rhea" id="RHEA-COMP:17339"/>
        <dbReference type="Rhea" id="RHEA-COMP:17340"/>
        <dbReference type="ChEBI" id="CHEBI:33019"/>
        <dbReference type="ChEBI" id="CHEBI:61560"/>
        <dbReference type="ChEBI" id="CHEBI:173112"/>
        <dbReference type="EC" id="2.7.7.7"/>
    </reaction>
</comment>
<feature type="domain" description="DNA polymerase III delta subunit-like C-terminal" evidence="8">
    <location>
        <begin position="209"/>
        <end position="320"/>
    </location>
</feature>
<keyword evidence="2" id="KW-0808">Transferase</keyword>